<sequence length="109" mass="11774">MAVLRAMVISQVIGLIPFLEYLSAYRQTFMNVSCKTSSALALLFNTRSATPKSFALVASYRFENAVRSPKATLEIMCSMSEVVVISRGSVVRAPSKDGGGVIGVQYDTT</sequence>
<organism evidence="1 2">
    <name type="scientific">Litoreibacter arenae DSM 19593</name>
    <dbReference type="NCBI Taxonomy" id="1123360"/>
    <lineage>
        <taxon>Bacteria</taxon>
        <taxon>Pseudomonadati</taxon>
        <taxon>Pseudomonadota</taxon>
        <taxon>Alphaproteobacteria</taxon>
        <taxon>Rhodobacterales</taxon>
        <taxon>Roseobacteraceae</taxon>
        <taxon>Litoreibacter</taxon>
    </lineage>
</organism>
<comment type="caution">
    <text evidence="1">The sequence shown here is derived from an EMBL/GenBank/DDBJ whole genome shotgun (WGS) entry which is preliminary data.</text>
</comment>
<accession>S9RPY3</accession>
<keyword evidence="2" id="KW-1185">Reference proteome</keyword>
<gene>
    <name evidence="1" type="ORF">thalar_01431</name>
</gene>
<protein>
    <submittedName>
        <fullName evidence="1">Uncharacterized protein</fullName>
    </submittedName>
</protein>
<dbReference type="Proteomes" id="UP000015351">
    <property type="component" value="Unassembled WGS sequence"/>
</dbReference>
<reference evidence="2" key="1">
    <citation type="journal article" date="2013" name="Stand. Genomic Sci.">
        <title>Genome sequence of the Litoreibacter arenae type strain (DSM 19593(T)), a member of the Roseobacter clade isolated from sea sand.</title>
        <authorList>
            <person name="Riedel T."/>
            <person name="Fiebig A."/>
            <person name="Petersen J."/>
            <person name="Gronow S."/>
            <person name="Kyrpides N.C."/>
            <person name="Goker M."/>
            <person name="Klenk H.P."/>
        </authorList>
    </citation>
    <scope>NUCLEOTIDE SEQUENCE [LARGE SCALE GENOMIC DNA]</scope>
    <source>
        <strain evidence="2">DSM 19593</strain>
    </source>
</reference>
<dbReference type="AlphaFoldDB" id="S9RPY3"/>
<evidence type="ECO:0000313" key="2">
    <source>
        <dbReference type="Proteomes" id="UP000015351"/>
    </source>
</evidence>
<dbReference type="HOGENOM" id="CLU_2180628_0_0_5"/>
<dbReference type="STRING" id="1123360.thalar_01431"/>
<evidence type="ECO:0000313" key="1">
    <source>
        <dbReference type="EMBL" id="EPX80095.1"/>
    </source>
</evidence>
<name>S9RPY3_9RHOB</name>
<proteinExistence type="predicted"/>
<dbReference type="EMBL" id="AONI01000009">
    <property type="protein sequence ID" value="EPX80095.1"/>
    <property type="molecule type" value="Genomic_DNA"/>
</dbReference>